<dbReference type="Gene3D" id="3.40.50.150">
    <property type="entry name" value="Vaccinia Virus protein VP39"/>
    <property type="match status" value="1"/>
</dbReference>
<evidence type="ECO:0000256" key="3">
    <source>
        <dbReference type="SAM" id="Phobius"/>
    </source>
</evidence>
<keyword evidence="3" id="KW-0812">Transmembrane</keyword>
<dbReference type="PANTHER" id="PTHR43317">
    <property type="entry name" value="THERMOSPERMINE SYNTHASE ACAULIS5"/>
    <property type="match status" value="1"/>
</dbReference>
<feature type="transmembrane region" description="Helical" evidence="3">
    <location>
        <begin position="124"/>
        <end position="143"/>
    </location>
</feature>
<dbReference type="SUPFAM" id="SSF53335">
    <property type="entry name" value="S-adenosyl-L-methionine-dependent methyltransferases"/>
    <property type="match status" value="1"/>
</dbReference>
<sequence>MTPGLKRKPSPYPGTPSQPPAPQPIPITKTPQQFEQELLSLAAKARTQMTSAFLLQQLTIYLKCLLLLSLIAIYSIVSQLNLSPVYGSIPSAKYHFKLVIAACFVGWSSNLALGRSLPFKPEKLLPVIAVYVPVAQFYLAKFSDYFTAYYGPLITELLTLFPLVVVSTGCVATYLDGSDLGIGSKLPSFIGEALPGLGSFGFFRGAQTVLGGLIEGHVGKSLVNTRIGMEAVLAASYAVFAPGKLLLLTIPGLLHTALLNTHVQTDVALVKLNEGLRGEGYVVLDRKESLTGYISVIDGLEMGFRLMRCDHSLLGGEWTKLIGQPGFEGNQVAEPVYGVFAMLEAVRLVETTRERVKDEEAKALVIGLGIGTTPAALVAHGIDTTVVEIDPVVHEFATKYFQLPKNHTAVIEDAVSYTDRLAADEKGQRYDYIIHDVFTGGAEPIPLFTLEFLQNLNTLLKPDGVVAINYAGDLALPPPRIIVETIKSVFPTCRSFREHPRDEKVFKATGGDFTNMVIFCTKKTGGKLKFRYPTERDMLNSPSRRHFLMPQHEVKEEDFVKVSEESAGVLRRNETERLVKWHEMSATGHWGIMRTVLNGSVWEGW</sequence>
<feature type="region of interest" description="Disordered" evidence="2">
    <location>
        <begin position="1"/>
        <end position="27"/>
    </location>
</feature>
<keyword evidence="1" id="KW-0620">Polyamine biosynthesis</keyword>
<keyword evidence="3" id="KW-1133">Transmembrane helix</keyword>
<evidence type="ECO:0000256" key="2">
    <source>
        <dbReference type="SAM" id="MobiDB-lite"/>
    </source>
</evidence>
<protein>
    <submittedName>
        <fullName evidence="4">Polyamine aminopropyltransferase</fullName>
    </submittedName>
</protein>
<reference evidence="4" key="2">
    <citation type="submission" date="2023-05" db="EMBL/GenBank/DDBJ databases">
        <authorList>
            <consortium name="Lawrence Berkeley National Laboratory"/>
            <person name="Steindorff A."/>
            <person name="Hensen N."/>
            <person name="Bonometti L."/>
            <person name="Westerberg I."/>
            <person name="Brannstrom I.O."/>
            <person name="Guillou S."/>
            <person name="Cros-Aarteil S."/>
            <person name="Calhoun S."/>
            <person name="Haridas S."/>
            <person name="Kuo A."/>
            <person name="Mondo S."/>
            <person name="Pangilinan J."/>
            <person name="Riley R."/>
            <person name="Labutti K."/>
            <person name="Andreopoulos B."/>
            <person name="Lipzen A."/>
            <person name="Chen C."/>
            <person name="Yanf M."/>
            <person name="Daum C."/>
            <person name="Ng V."/>
            <person name="Clum A."/>
            <person name="Ohm R."/>
            <person name="Martin F."/>
            <person name="Silar P."/>
            <person name="Natvig D."/>
            <person name="Lalanne C."/>
            <person name="Gautier V."/>
            <person name="Ament-Velasquez S.L."/>
            <person name="Kruys A."/>
            <person name="Hutchinson M.I."/>
            <person name="Powell A.J."/>
            <person name="Barry K."/>
            <person name="Miller A.N."/>
            <person name="Grigoriev I.V."/>
            <person name="Debuchy R."/>
            <person name="Gladieux P."/>
            <person name="Thoren M.H."/>
            <person name="Johannesson H."/>
        </authorList>
    </citation>
    <scope>NUCLEOTIDE SEQUENCE</scope>
    <source>
        <strain evidence="4">CBS 990.96</strain>
    </source>
</reference>
<name>A0AAN7H539_9PEZI</name>
<gene>
    <name evidence="4" type="ORF">QBC38DRAFT_535085</name>
</gene>
<evidence type="ECO:0000313" key="5">
    <source>
        <dbReference type="Proteomes" id="UP001301958"/>
    </source>
</evidence>
<evidence type="ECO:0000313" key="4">
    <source>
        <dbReference type="EMBL" id="KAK4229445.1"/>
    </source>
</evidence>
<dbReference type="GO" id="GO:0006596">
    <property type="term" value="P:polyamine biosynthetic process"/>
    <property type="evidence" value="ECO:0007669"/>
    <property type="project" value="UniProtKB-KW"/>
</dbReference>
<dbReference type="EMBL" id="MU865308">
    <property type="protein sequence ID" value="KAK4229445.1"/>
    <property type="molecule type" value="Genomic_DNA"/>
</dbReference>
<dbReference type="CDD" id="cd02440">
    <property type="entry name" value="AdoMet_MTases"/>
    <property type="match status" value="1"/>
</dbReference>
<dbReference type="NCBIfam" id="NF037959">
    <property type="entry name" value="MFS_SpdSyn"/>
    <property type="match status" value="1"/>
</dbReference>
<keyword evidence="5" id="KW-1185">Reference proteome</keyword>
<reference evidence="4" key="1">
    <citation type="journal article" date="2023" name="Mol. Phylogenet. Evol.">
        <title>Genome-scale phylogeny and comparative genomics of the fungal order Sordariales.</title>
        <authorList>
            <person name="Hensen N."/>
            <person name="Bonometti L."/>
            <person name="Westerberg I."/>
            <person name="Brannstrom I.O."/>
            <person name="Guillou S."/>
            <person name="Cros-Aarteil S."/>
            <person name="Calhoun S."/>
            <person name="Haridas S."/>
            <person name="Kuo A."/>
            <person name="Mondo S."/>
            <person name="Pangilinan J."/>
            <person name="Riley R."/>
            <person name="LaButti K."/>
            <person name="Andreopoulos B."/>
            <person name="Lipzen A."/>
            <person name="Chen C."/>
            <person name="Yan M."/>
            <person name="Daum C."/>
            <person name="Ng V."/>
            <person name="Clum A."/>
            <person name="Steindorff A."/>
            <person name="Ohm R.A."/>
            <person name="Martin F."/>
            <person name="Silar P."/>
            <person name="Natvig D.O."/>
            <person name="Lalanne C."/>
            <person name="Gautier V."/>
            <person name="Ament-Velasquez S.L."/>
            <person name="Kruys A."/>
            <person name="Hutchinson M.I."/>
            <person name="Powell A.J."/>
            <person name="Barry K."/>
            <person name="Miller A.N."/>
            <person name="Grigoriev I.V."/>
            <person name="Debuchy R."/>
            <person name="Gladieux P."/>
            <person name="Hiltunen Thoren M."/>
            <person name="Johannesson H."/>
        </authorList>
    </citation>
    <scope>NUCLEOTIDE SEQUENCE</scope>
    <source>
        <strain evidence="4">CBS 990.96</strain>
    </source>
</reference>
<feature type="transmembrane region" description="Helical" evidence="3">
    <location>
        <begin position="53"/>
        <end position="74"/>
    </location>
</feature>
<keyword evidence="3" id="KW-0472">Membrane</keyword>
<evidence type="ECO:0000256" key="1">
    <source>
        <dbReference type="ARBA" id="ARBA00023115"/>
    </source>
</evidence>
<organism evidence="4 5">
    <name type="scientific">Podospora fimiseda</name>
    <dbReference type="NCBI Taxonomy" id="252190"/>
    <lineage>
        <taxon>Eukaryota</taxon>
        <taxon>Fungi</taxon>
        <taxon>Dikarya</taxon>
        <taxon>Ascomycota</taxon>
        <taxon>Pezizomycotina</taxon>
        <taxon>Sordariomycetes</taxon>
        <taxon>Sordariomycetidae</taxon>
        <taxon>Sordariales</taxon>
        <taxon>Podosporaceae</taxon>
        <taxon>Podospora</taxon>
    </lineage>
</organism>
<feature type="transmembrane region" description="Helical" evidence="3">
    <location>
        <begin position="94"/>
        <end position="112"/>
    </location>
</feature>
<dbReference type="Proteomes" id="UP001301958">
    <property type="component" value="Unassembled WGS sequence"/>
</dbReference>
<comment type="caution">
    <text evidence="4">The sequence shown here is derived from an EMBL/GenBank/DDBJ whole genome shotgun (WGS) entry which is preliminary data.</text>
</comment>
<dbReference type="Pfam" id="PF01564">
    <property type="entry name" value="Spermine_synth"/>
    <property type="match status" value="1"/>
</dbReference>
<proteinExistence type="predicted"/>
<dbReference type="InterPro" id="IPR029063">
    <property type="entry name" value="SAM-dependent_MTases_sf"/>
</dbReference>
<dbReference type="FunFam" id="3.40.50.150:FF:000288">
    <property type="entry name" value="Spermine/spermidine synthase, putative"/>
    <property type="match status" value="1"/>
</dbReference>
<accession>A0AAN7H539</accession>
<feature type="compositionally biased region" description="Pro residues" evidence="2">
    <location>
        <begin position="10"/>
        <end position="25"/>
    </location>
</feature>
<feature type="transmembrane region" description="Helical" evidence="3">
    <location>
        <begin position="149"/>
        <end position="175"/>
    </location>
</feature>
<dbReference type="AlphaFoldDB" id="A0AAN7H539"/>
<dbReference type="PANTHER" id="PTHR43317:SF1">
    <property type="entry name" value="THERMOSPERMINE SYNTHASE ACAULIS5"/>
    <property type="match status" value="1"/>
</dbReference>